<keyword evidence="1" id="KW-0378">Hydrolase</keyword>
<evidence type="ECO:0000313" key="2">
    <source>
        <dbReference type="Proteomes" id="UP001434337"/>
    </source>
</evidence>
<dbReference type="Proteomes" id="UP001434337">
    <property type="component" value="Chromosome"/>
</dbReference>
<proteinExistence type="predicted"/>
<dbReference type="RefSeq" id="WP_342372288.1">
    <property type="nucleotide sequence ID" value="NZ_CP115965.1"/>
</dbReference>
<dbReference type="GO" id="GO:0016787">
    <property type="term" value="F:hydrolase activity"/>
    <property type="evidence" value="ECO:0007669"/>
    <property type="project" value="UniProtKB-KW"/>
</dbReference>
<dbReference type="PANTHER" id="PTHR43611:SF3">
    <property type="entry name" value="FLAVIN MONONUCLEOTIDE HYDROLASE 1, CHLOROPLATIC"/>
    <property type="match status" value="1"/>
</dbReference>
<dbReference type="InterPro" id="IPR006439">
    <property type="entry name" value="HAD-SF_hydro_IA"/>
</dbReference>
<sequence>MTSITTLLLDADGVTQYNRTFLERMNVLLDGRATMPEVSRVEALSLTGQRDFEADLREFLDERGIEATTQDLFEPWLDITPDPEVLAMIAEVRGRGVDVYLGTNQQPVRGRSMTDRPELYPDIVRQFHSWQIGFAKPDPRFFTHIIDELQLDPGSTLFIDDLRPNVDAARSVGLVAEFHDREAGAAGVRAILVRHGLLDA</sequence>
<protein>
    <submittedName>
        <fullName evidence="1">HAD-IA family hydrolase</fullName>
    </submittedName>
</protein>
<dbReference type="Pfam" id="PF00702">
    <property type="entry name" value="Hydrolase"/>
    <property type="match status" value="1"/>
</dbReference>
<evidence type="ECO:0000313" key="1">
    <source>
        <dbReference type="EMBL" id="WZW98162.1"/>
    </source>
</evidence>
<dbReference type="PANTHER" id="PTHR43611">
    <property type="entry name" value="ALPHA-D-GLUCOSE 1-PHOSPHATE PHOSPHATASE"/>
    <property type="match status" value="1"/>
</dbReference>
<gene>
    <name evidence="1" type="ORF">PCC79_14920</name>
</gene>
<dbReference type="EMBL" id="CP115965">
    <property type="protein sequence ID" value="WZW98162.1"/>
    <property type="molecule type" value="Genomic_DNA"/>
</dbReference>
<organism evidence="1 2">
    <name type="scientific">Propioniciclava soli</name>
    <dbReference type="NCBI Taxonomy" id="2775081"/>
    <lineage>
        <taxon>Bacteria</taxon>
        <taxon>Bacillati</taxon>
        <taxon>Actinomycetota</taxon>
        <taxon>Actinomycetes</taxon>
        <taxon>Propionibacteriales</taxon>
        <taxon>Propionibacteriaceae</taxon>
        <taxon>Propioniciclava</taxon>
    </lineage>
</organism>
<accession>A0ABZ3C8Q7</accession>
<dbReference type="NCBIfam" id="TIGR01509">
    <property type="entry name" value="HAD-SF-IA-v3"/>
    <property type="match status" value="1"/>
</dbReference>
<name>A0ABZ3C8Q7_9ACTN</name>
<reference evidence="1 2" key="1">
    <citation type="journal article" date="2023" name="Environ Microbiome">
        <title>A coral-associated actinobacterium mitigates coral bleaching under heat stress.</title>
        <authorList>
            <person name="Li J."/>
            <person name="Zou Y."/>
            <person name="Li Q."/>
            <person name="Zhang J."/>
            <person name="Bourne D.G."/>
            <person name="Lyu Y."/>
            <person name="Liu C."/>
            <person name="Zhang S."/>
        </authorList>
    </citation>
    <scope>NUCLEOTIDE SEQUENCE [LARGE SCALE GENOMIC DNA]</scope>
    <source>
        <strain evidence="1 2">SCSIO 13291</strain>
    </source>
</reference>
<dbReference type="InterPro" id="IPR036412">
    <property type="entry name" value="HAD-like_sf"/>
</dbReference>
<dbReference type="InterPro" id="IPR023214">
    <property type="entry name" value="HAD_sf"/>
</dbReference>
<keyword evidence="2" id="KW-1185">Reference proteome</keyword>
<dbReference type="SUPFAM" id="SSF56784">
    <property type="entry name" value="HAD-like"/>
    <property type="match status" value="1"/>
</dbReference>
<dbReference type="Gene3D" id="3.40.50.1000">
    <property type="entry name" value="HAD superfamily/HAD-like"/>
    <property type="match status" value="1"/>
</dbReference>